<evidence type="ECO:0000313" key="7">
    <source>
        <dbReference type="EMBL" id="QPC41297.1"/>
    </source>
</evidence>
<dbReference type="RefSeq" id="WP_213162512.1">
    <property type="nucleotide sequence ID" value="NZ_CP058214.1"/>
</dbReference>
<dbReference type="Proteomes" id="UP000593594">
    <property type="component" value="Chromosome"/>
</dbReference>
<dbReference type="GO" id="GO:0005886">
    <property type="term" value="C:plasma membrane"/>
    <property type="evidence" value="ECO:0007669"/>
    <property type="project" value="TreeGrafter"/>
</dbReference>
<dbReference type="Gene3D" id="1.20.1250.20">
    <property type="entry name" value="MFS general substrate transporter like domains"/>
    <property type="match status" value="2"/>
</dbReference>
<feature type="transmembrane region" description="Helical" evidence="5">
    <location>
        <begin position="330"/>
        <end position="351"/>
    </location>
</feature>
<evidence type="ECO:0000256" key="4">
    <source>
        <dbReference type="SAM" id="MobiDB-lite"/>
    </source>
</evidence>
<sequence>MLSGGVRSLWALLFGFALLTLGNGLQGTLLGVRAAMEEFGPLVTGIVMAGYSLGLLAGSITTPALVSYVGHIRVFAALASVVSTAVLLLAVFVNPVWWFVMRFVAGMCISGLFIVAESWLNSVSTNQNRGRLLSVYMAITYACMGLGQLFLNLADPGGFELFIVVSALVSLALVPISLVRTAAPDITHPRAVAVADIYKGSPLAVIASFANGAGQAAFFSMGAVYATLSGFTVAETSVLMALPPLGVVVSQYPIGLLSDRYDRRLMLAVLSFVSAVIAAGCALATGRSEEAVILLFMLFGTLSLPLYSITLAHANDHLEPDQMLGASGKLILLYGVGAIVGPLLAGGAMRFVGAAGFAYYLCALYGLMGIYVVYRMYRRPEVVPVEDQGEFVLVAPRTTQVTAQAIAEEIVEAGAEAAAAGDGERENGDSQPAPAGEAR</sequence>
<evidence type="ECO:0000313" key="8">
    <source>
        <dbReference type="Proteomes" id="UP000593594"/>
    </source>
</evidence>
<feature type="transmembrane region" description="Helical" evidence="5">
    <location>
        <begin position="238"/>
        <end position="258"/>
    </location>
</feature>
<feature type="domain" description="Major facilitator superfamily (MFS) profile" evidence="6">
    <location>
        <begin position="1"/>
        <end position="381"/>
    </location>
</feature>
<dbReference type="KEGG" id="kmn:HW532_00180"/>
<proteinExistence type="predicted"/>
<gene>
    <name evidence="7" type="ORF">HW532_00180</name>
</gene>
<dbReference type="SUPFAM" id="SSF103473">
    <property type="entry name" value="MFS general substrate transporter"/>
    <property type="match status" value="1"/>
</dbReference>
<dbReference type="AlphaFoldDB" id="A0A7S8C0U7"/>
<dbReference type="GO" id="GO:0022857">
    <property type="term" value="F:transmembrane transporter activity"/>
    <property type="evidence" value="ECO:0007669"/>
    <property type="project" value="InterPro"/>
</dbReference>
<keyword evidence="8" id="KW-1185">Reference proteome</keyword>
<evidence type="ECO:0000256" key="1">
    <source>
        <dbReference type="ARBA" id="ARBA00022692"/>
    </source>
</evidence>
<dbReference type="CDD" id="cd17477">
    <property type="entry name" value="MFS_YcaD_like"/>
    <property type="match status" value="1"/>
</dbReference>
<evidence type="ECO:0000259" key="6">
    <source>
        <dbReference type="PROSITE" id="PS50850"/>
    </source>
</evidence>
<dbReference type="InterPro" id="IPR047200">
    <property type="entry name" value="MFS_YcaD-like"/>
</dbReference>
<dbReference type="PROSITE" id="PS50850">
    <property type="entry name" value="MFS"/>
    <property type="match status" value="1"/>
</dbReference>
<dbReference type="PANTHER" id="PTHR23521">
    <property type="entry name" value="TRANSPORTER MFS SUPERFAMILY"/>
    <property type="match status" value="1"/>
</dbReference>
<protein>
    <submittedName>
        <fullName evidence="7">MFS transporter</fullName>
    </submittedName>
</protein>
<keyword evidence="2 5" id="KW-1133">Transmembrane helix</keyword>
<reference evidence="7 8" key="1">
    <citation type="submission" date="2020-06" db="EMBL/GenBank/DDBJ databases">
        <title>Genome sequence of 2 isolates from Red Sea Mangroves.</title>
        <authorList>
            <person name="Sefrji F."/>
            <person name="Michoud G."/>
            <person name="Merlino G."/>
            <person name="Daffonchio D."/>
        </authorList>
    </citation>
    <scope>NUCLEOTIDE SEQUENCE [LARGE SCALE GENOMIC DNA]</scope>
    <source>
        <strain evidence="7 8">R1DC25</strain>
    </source>
</reference>
<feature type="transmembrane region" description="Helical" evidence="5">
    <location>
        <begin position="265"/>
        <end position="285"/>
    </location>
</feature>
<name>A0A7S8C0U7_9HYPH</name>
<feature type="transmembrane region" description="Helical" evidence="5">
    <location>
        <begin position="291"/>
        <end position="309"/>
    </location>
</feature>
<dbReference type="InterPro" id="IPR020846">
    <property type="entry name" value="MFS_dom"/>
</dbReference>
<evidence type="ECO:0000256" key="2">
    <source>
        <dbReference type="ARBA" id="ARBA00022989"/>
    </source>
</evidence>
<feature type="transmembrane region" description="Helical" evidence="5">
    <location>
        <begin position="203"/>
        <end position="226"/>
    </location>
</feature>
<feature type="transmembrane region" description="Helical" evidence="5">
    <location>
        <begin position="99"/>
        <end position="120"/>
    </location>
</feature>
<organism evidence="7 8">
    <name type="scientific">Kaustia mangrovi</name>
    <dbReference type="NCBI Taxonomy" id="2593653"/>
    <lineage>
        <taxon>Bacteria</taxon>
        <taxon>Pseudomonadati</taxon>
        <taxon>Pseudomonadota</taxon>
        <taxon>Alphaproteobacteria</taxon>
        <taxon>Hyphomicrobiales</taxon>
        <taxon>Parvibaculaceae</taxon>
        <taxon>Kaustia</taxon>
    </lineage>
</organism>
<dbReference type="Pfam" id="PF07690">
    <property type="entry name" value="MFS_1"/>
    <property type="match status" value="1"/>
</dbReference>
<feature type="region of interest" description="Disordered" evidence="4">
    <location>
        <begin position="415"/>
        <end position="439"/>
    </location>
</feature>
<dbReference type="EMBL" id="CP058214">
    <property type="protein sequence ID" value="QPC41297.1"/>
    <property type="molecule type" value="Genomic_DNA"/>
</dbReference>
<dbReference type="PANTHER" id="PTHR23521:SF3">
    <property type="entry name" value="MFS TRANSPORTER"/>
    <property type="match status" value="1"/>
</dbReference>
<keyword evidence="3 5" id="KW-0472">Membrane</keyword>
<accession>A0A7S8C0U7</accession>
<dbReference type="InterPro" id="IPR036259">
    <property type="entry name" value="MFS_trans_sf"/>
</dbReference>
<feature type="transmembrane region" description="Helical" evidence="5">
    <location>
        <begin position="163"/>
        <end position="183"/>
    </location>
</feature>
<feature type="transmembrane region" description="Helical" evidence="5">
    <location>
        <begin position="132"/>
        <end position="151"/>
    </location>
</feature>
<evidence type="ECO:0000256" key="3">
    <source>
        <dbReference type="ARBA" id="ARBA00023136"/>
    </source>
</evidence>
<dbReference type="InterPro" id="IPR011701">
    <property type="entry name" value="MFS"/>
</dbReference>
<evidence type="ECO:0000256" key="5">
    <source>
        <dbReference type="SAM" id="Phobius"/>
    </source>
</evidence>
<keyword evidence="1 5" id="KW-0812">Transmembrane</keyword>
<feature type="transmembrane region" description="Helical" evidence="5">
    <location>
        <begin position="72"/>
        <end position="93"/>
    </location>
</feature>
<feature type="transmembrane region" description="Helical" evidence="5">
    <location>
        <begin position="357"/>
        <end position="374"/>
    </location>
</feature>
<feature type="transmembrane region" description="Helical" evidence="5">
    <location>
        <begin position="40"/>
        <end position="60"/>
    </location>
</feature>